<dbReference type="EMBL" id="LSTR01000025">
    <property type="protein sequence ID" value="OAH45399.1"/>
    <property type="molecule type" value="Genomic_DNA"/>
</dbReference>
<name>A0A177JVX4_SPHYA</name>
<reference evidence="6 7" key="1">
    <citation type="submission" date="2016-02" db="EMBL/GenBank/DDBJ databases">
        <authorList>
            <person name="Wen L."/>
            <person name="He K."/>
            <person name="Yang H."/>
        </authorList>
    </citation>
    <scope>NUCLEOTIDE SEQUENCE [LARGE SCALE GENOMIC DNA]</scope>
    <source>
        <strain evidence="6 7">CD09_2</strain>
    </source>
</reference>
<keyword evidence="3" id="KW-0560">Oxidoreductase</keyword>
<proteinExistence type="predicted"/>
<dbReference type="InterPro" id="IPR036661">
    <property type="entry name" value="Luciferase-like_sf"/>
</dbReference>
<keyword evidence="1" id="KW-0285">Flavoprotein</keyword>
<dbReference type="RefSeq" id="WP_063976231.1">
    <property type="nucleotide sequence ID" value="NZ_LSTR01000025.1"/>
</dbReference>
<dbReference type="GO" id="GO:0008726">
    <property type="term" value="F:alkanesulfonate monooxygenase activity"/>
    <property type="evidence" value="ECO:0007669"/>
    <property type="project" value="TreeGrafter"/>
</dbReference>
<dbReference type="InterPro" id="IPR011251">
    <property type="entry name" value="Luciferase-like_dom"/>
</dbReference>
<organism evidence="6 7">
    <name type="scientific">Sphingobium yanoikuyae</name>
    <name type="common">Sphingomonas yanoikuyae</name>
    <dbReference type="NCBI Taxonomy" id="13690"/>
    <lineage>
        <taxon>Bacteria</taxon>
        <taxon>Pseudomonadati</taxon>
        <taxon>Pseudomonadota</taxon>
        <taxon>Alphaproteobacteria</taxon>
        <taxon>Sphingomonadales</taxon>
        <taxon>Sphingomonadaceae</taxon>
        <taxon>Sphingobium</taxon>
    </lineage>
</organism>
<evidence type="ECO:0000259" key="5">
    <source>
        <dbReference type="Pfam" id="PF00296"/>
    </source>
</evidence>
<sequence>MRYGYWMPVFGGWLRNVPVEGMEASWAYARDLAIRAEQIGYDLTLIAELNLNDIKGVDAPTLDAWSTAAAIAAVTRTQEIMVAVRPNFHQPALFAKAAANIDRIAGGRLSLNVVSSWWADEARQYGLQFDQHDDRYARTSEWLDVVRGLWSQERFDFAGQFYRTEGAICSPKPVRSPILYAGGESEAAKSMITRQCDAYVMHGDPVDVIGPKIADIRARREAAGGVPMTFGMAAYAIVRDSEAEAKRELERILEVKDLPAGYSNFDQWLSGTQLEREMKIREYSVSNRGLRPNLVGTPEQLKERIEEYEAVGLDLLLLQMSPQKEEMERFAAQVIGDTATSFATPVETATA</sequence>
<dbReference type="PANTHER" id="PTHR42847">
    <property type="entry name" value="ALKANESULFONATE MONOOXYGENASE"/>
    <property type="match status" value="1"/>
</dbReference>
<dbReference type="Pfam" id="PF00296">
    <property type="entry name" value="Bac_luciferase"/>
    <property type="match status" value="1"/>
</dbReference>
<accession>A0A177JVX4</accession>
<evidence type="ECO:0000256" key="1">
    <source>
        <dbReference type="ARBA" id="ARBA00022630"/>
    </source>
</evidence>
<dbReference type="OrthoDB" id="9814695at2"/>
<dbReference type="SUPFAM" id="SSF51679">
    <property type="entry name" value="Bacterial luciferase-like"/>
    <property type="match status" value="1"/>
</dbReference>
<dbReference type="InterPro" id="IPR050172">
    <property type="entry name" value="SsuD_RutA_monooxygenase"/>
</dbReference>
<dbReference type="AlphaFoldDB" id="A0A177JVX4"/>
<dbReference type="Gene3D" id="3.20.20.30">
    <property type="entry name" value="Luciferase-like domain"/>
    <property type="match status" value="1"/>
</dbReference>
<dbReference type="Proteomes" id="UP000077262">
    <property type="component" value="Unassembled WGS sequence"/>
</dbReference>
<evidence type="ECO:0000256" key="2">
    <source>
        <dbReference type="ARBA" id="ARBA00022643"/>
    </source>
</evidence>
<evidence type="ECO:0000313" key="6">
    <source>
        <dbReference type="EMBL" id="OAH45399.1"/>
    </source>
</evidence>
<keyword evidence="4 6" id="KW-0503">Monooxygenase</keyword>
<dbReference type="GO" id="GO:0046306">
    <property type="term" value="P:alkanesulfonate catabolic process"/>
    <property type="evidence" value="ECO:0007669"/>
    <property type="project" value="TreeGrafter"/>
</dbReference>
<dbReference type="PANTHER" id="PTHR42847:SF4">
    <property type="entry name" value="ALKANESULFONATE MONOOXYGENASE-RELATED"/>
    <property type="match status" value="1"/>
</dbReference>
<gene>
    <name evidence="6" type="ORF">AX777_17480</name>
</gene>
<keyword evidence="2" id="KW-0288">FMN</keyword>
<evidence type="ECO:0000256" key="3">
    <source>
        <dbReference type="ARBA" id="ARBA00023002"/>
    </source>
</evidence>
<protein>
    <submittedName>
        <fullName evidence="6">Alkanesulfonate monooxygenase</fullName>
    </submittedName>
</protein>
<feature type="domain" description="Luciferase-like" evidence="5">
    <location>
        <begin position="19"/>
        <end position="314"/>
    </location>
</feature>
<evidence type="ECO:0000313" key="7">
    <source>
        <dbReference type="Proteomes" id="UP000077262"/>
    </source>
</evidence>
<evidence type="ECO:0000256" key="4">
    <source>
        <dbReference type="ARBA" id="ARBA00023033"/>
    </source>
</evidence>
<comment type="caution">
    <text evidence="6">The sequence shown here is derived from an EMBL/GenBank/DDBJ whole genome shotgun (WGS) entry which is preliminary data.</text>
</comment>
<dbReference type="CDD" id="cd01094">
    <property type="entry name" value="Alkanesulfonate_monoxygenase"/>
    <property type="match status" value="1"/>
</dbReference>